<keyword evidence="2" id="KW-1185">Reference proteome</keyword>
<dbReference type="KEGG" id="dmm:dnm_008900"/>
<dbReference type="Proteomes" id="UP000663722">
    <property type="component" value="Chromosome"/>
</dbReference>
<proteinExistence type="predicted"/>
<evidence type="ECO:0000313" key="2">
    <source>
        <dbReference type="Proteomes" id="UP000663722"/>
    </source>
</evidence>
<evidence type="ECO:0000313" key="1">
    <source>
        <dbReference type="EMBL" id="QTA84887.1"/>
    </source>
</evidence>
<protein>
    <submittedName>
        <fullName evidence="1">Uncharacterized protein</fullName>
    </submittedName>
</protein>
<dbReference type="AlphaFoldDB" id="A0A975BGB4"/>
<gene>
    <name evidence="1" type="ORF">dnm_008900</name>
</gene>
<name>A0A975BGB4_9BACT</name>
<organism evidence="1 2">
    <name type="scientific">Desulfonema magnum</name>
    <dbReference type="NCBI Taxonomy" id="45655"/>
    <lineage>
        <taxon>Bacteria</taxon>
        <taxon>Pseudomonadati</taxon>
        <taxon>Thermodesulfobacteriota</taxon>
        <taxon>Desulfobacteria</taxon>
        <taxon>Desulfobacterales</taxon>
        <taxon>Desulfococcaceae</taxon>
        <taxon>Desulfonema</taxon>
    </lineage>
</organism>
<dbReference type="EMBL" id="CP061800">
    <property type="protein sequence ID" value="QTA84887.1"/>
    <property type="molecule type" value="Genomic_DNA"/>
</dbReference>
<sequence length="72" mass="8676">MFSALFRSFCQRLKYISPPVMKTRQSDFLEKIRLPPEPKTPFSPKHSFRINDFQDFFKTCRTIVRTLIHLIK</sequence>
<reference evidence="1" key="1">
    <citation type="journal article" date="2021" name="Microb. Physiol.">
        <title>Proteogenomic Insights into the Physiology of Marine, Sulfate-Reducing, Filamentous Desulfonema limicola and Desulfonema magnum.</title>
        <authorList>
            <person name="Schnaars V."/>
            <person name="Wohlbrand L."/>
            <person name="Scheve S."/>
            <person name="Hinrichs C."/>
            <person name="Reinhardt R."/>
            <person name="Rabus R."/>
        </authorList>
    </citation>
    <scope>NUCLEOTIDE SEQUENCE</scope>
    <source>
        <strain evidence="1">4be13</strain>
    </source>
</reference>
<accession>A0A975BGB4</accession>